<evidence type="ECO:0000313" key="1">
    <source>
        <dbReference type="EMBL" id="VDK28950.1"/>
    </source>
</evidence>
<protein>
    <submittedName>
        <fullName evidence="3">NOT2_3_5 domain-containing protein</fullName>
    </submittedName>
</protein>
<evidence type="ECO:0000313" key="2">
    <source>
        <dbReference type="Proteomes" id="UP000271098"/>
    </source>
</evidence>
<dbReference type="WBParaSite" id="GPUH_0000088001-mRNA-1">
    <property type="protein sequence ID" value="GPUH_0000088001-mRNA-1"/>
    <property type="gene ID" value="GPUH_0000088001"/>
</dbReference>
<name>A0A183CWN9_9BILA</name>
<organism evidence="3">
    <name type="scientific">Gongylonema pulchrum</name>
    <dbReference type="NCBI Taxonomy" id="637853"/>
    <lineage>
        <taxon>Eukaryota</taxon>
        <taxon>Metazoa</taxon>
        <taxon>Ecdysozoa</taxon>
        <taxon>Nematoda</taxon>
        <taxon>Chromadorea</taxon>
        <taxon>Rhabditida</taxon>
        <taxon>Spirurina</taxon>
        <taxon>Spiruromorpha</taxon>
        <taxon>Spiruroidea</taxon>
        <taxon>Gongylonematidae</taxon>
        <taxon>Gongylonema</taxon>
    </lineage>
</organism>
<gene>
    <name evidence="1" type="ORF">GPUH_LOCUS880</name>
</gene>
<keyword evidence="2" id="KW-1185">Reference proteome</keyword>
<reference evidence="3" key="1">
    <citation type="submission" date="2016-06" db="UniProtKB">
        <authorList>
            <consortium name="WormBaseParasite"/>
        </authorList>
    </citation>
    <scope>IDENTIFICATION</scope>
</reference>
<proteinExistence type="predicted"/>
<accession>A0A183CWN9</accession>
<reference evidence="1 2" key="2">
    <citation type="submission" date="2018-11" db="EMBL/GenBank/DDBJ databases">
        <authorList>
            <consortium name="Pathogen Informatics"/>
        </authorList>
    </citation>
    <scope>NUCLEOTIDE SEQUENCE [LARGE SCALE GENOMIC DNA]</scope>
</reference>
<dbReference type="EMBL" id="UYRT01000917">
    <property type="protein sequence ID" value="VDK28950.1"/>
    <property type="molecule type" value="Genomic_DNA"/>
</dbReference>
<dbReference type="OrthoDB" id="5898568at2759"/>
<dbReference type="AlphaFoldDB" id="A0A183CWN9"/>
<evidence type="ECO:0000313" key="3">
    <source>
        <dbReference type="WBParaSite" id="GPUH_0000088001-mRNA-1"/>
    </source>
</evidence>
<dbReference type="Proteomes" id="UP000271098">
    <property type="component" value="Unassembled WGS sequence"/>
</dbReference>
<sequence length="98" mass="9737">MAANSTPGSLTSLDTSPIGFSGYRAAGSAIQSASGSGTVIAGSSTSQSSASATSSAFGASPYLASHFPNGYQPGPDFSRLQVVILHVLSITDRLKLAA</sequence>